<keyword evidence="8 10" id="KW-0472">Membrane</keyword>
<sequence>MDPPTPWICRDRSAQFYERGGPEGWGPLSPDRTDFTLCFEYSVMYAATAAVALLVFTARIHHLRKAHQPHHLGRTAWIYWFVQGFMFAASSTMMAQAIQGVMATSSAAYVIGTLLMGTAWLCALPLNYNEHKYTIRSSNSILSFFVLSIAVFIVNLHTLYDLGQTAQPQYRLTMATLIFLALGFVVEAWPRGSTHVQQQSGAQAYEKANMFSRLSIHFYQPIISLAAKKKVLTPDDIVHQLPEKHNTEQGYTRLAAAWEKKVQRHEEKVRNAVAAGDSDRLRQIKKPSLLATILITQWRALLPVVLLRIIIPFFELVQPALLGLLLDYIQESSSDESDGHPRTDASKAGPKEAKPLSYGLALAFAMYFASAMTSVLYADFLRRTGLVGTETKSALVGMIYRKALRLSPDAKKQSSSGAVTNHMSVDATYYEQAFDELSTWVTLPFSFILCLYLLYTLLGWSFMAGVVTILAFVPFQAWRASVYEGLEEERLKTTDERVRLVSEVLSNIKIVKLYGWESAFKKSILAVRNAELRVLKKIGTVEAIMSLVFASSSIIVSFVTFTVYVTVGHGVLTPKVVFVSITLFDMLHGPVARLAEVTTDTISLIVATRRIQRFLFREEIDDHQIIREKLDLYTSDQNAIEIHDATLSWTSGKPLVKDEDEEDEEDEEYDGDDPTEHQGLLSGHGDVEDVHGDQPLTPAFQNLHLTIQHKTLTAVVGRVGQGKSSLLSAIIGEMYKLQGTIRVRGEVAYVPQQAWILNATLRDNILFGKPFDQERYRHVLDVCGLEPDLAMLPAGDQTEIGERGINLSGGQKQRVSLARATYQDADIYLLDDPLSAVDAHVDQHLWNNLIGPQGLLKDKTRILVTHGIHHLDQVDKIVVMKGGEIVETGHYEKLMAARQSFYELIKEYSAKHSRKRRNSHAVVGTAPSSSQMDPALRDSSLEETDAESDNATIEESGDSELLAKKQLTTVVGDGCAEEEEDELIAEETMKKGGIEWNLVKTYVKAGGVPLAVTIVLTCIIPELCLVGTSLWLKHWITKTKEELDSSLVLFLGVYAALTLVFVLLYIVYLYLILAVARIRASELIHERLLTTVLRLPMSFFDTTPIGRIVNRFSSDCFSIDEHLPWKFLDLIFLVVSVSITLVMISVTTPVFVALIPLLAVVYYFIQDYYLWATRSLKRINSTSLSPLYQHFDETLNGVATIRAMAVQPQFIQENTKRTDYHSNAFTAYRYSDRWVELRLQWLGSTIIFIIALSGVLGRSTLDPSLVGLALKFAMGVTDDIMWLCRDFSEWQSHLVAIERVQEYTDKHTEAPEKLERSVPAQWPDQGRVVFRNFSARYREGLDLVVKNLSFEVQPCEKIGIVGRTGAGKSSLTLALFRIIEAANSDWARASDNSGYHASNKDRGSVVVGEREPLLAQPCRPSDPDEEIDGGSIEIDGIDIATLGLADLRRHLAIIPQDPTLFAGTVRSNLDPFQEAMDADLWAALDRAHLKDAIRHLPGGLSAEVAQGGENFSVGQRSLLCLARALLRPSKILILDEATAAVDVETDELIQRTIREVFKDRTVLTIAHRIKTVMDASKILVMEQGQVVEFEAPGVLLQQPDSLFFKLAHQAGEVAM</sequence>
<dbReference type="Proteomes" id="UP000738359">
    <property type="component" value="Unassembled WGS sequence"/>
</dbReference>
<evidence type="ECO:0000256" key="4">
    <source>
        <dbReference type="ARBA" id="ARBA00022737"/>
    </source>
</evidence>
<dbReference type="InterPro" id="IPR036640">
    <property type="entry name" value="ABC1_TM_sf"/>
</dbReference>
<dbReference type="Pfam" id="PF24357">
    <property type="entry name" value="TMD0_ABC"/>
    <property type="match status" value="1"/>
</dbReference>
<dbReference type="Pfam" id="PF00664">
    <property type="entry name" value="ABC_membrane"/>
    <property type="match status" value="2"/>
</dbReference>
<evidence type="ECO:0000256" key="7">
    <source>
        <dbReference type="ARBA" id="ARBA00022989"/>
    </source>
</evidence>
<evidence type="ECO:0000259" key="12">
    <source>
        <dbReference type="PROSITE" id="PS50929"/>
    </source>
</evidence>
<accession>A0A9P6JCV6</accession>
<dbReference type="FunFam" id="1.20.1560.10:FF:000006">
    <property type="entry name" value="ATP-binding cassette, sub-family C (CFTR/MRP), member 9"/>
    <property type="match status" value="1"/>
</dbReference>
<dbReference type="PANTHER" id="PTHR24223">
    <property type="entry name" value="ATP-BINDING CASSETTE SUB-FAMILY C"/>
    <property type="match status" value="1"/>
</dbReference>
<dbReference type="Pfam" id="PF00005">
    <property type="entry name" value="ABC_tran"/>
    <property type="match status" value="2"/>
</dbReference>
<dbReference type="OrthoDB" id="6500128at2759"/>
<feature type="transmembrane region" description="Helical" evidence="10">
    <location>
        <begin position="289"/>
        <end position="311"/>
    </location>
</feature>
<feature type="transmembrane region" description="Helical" evidence="10">
    <location>
        <begin position="1010"/>
        <end position="1032"/>
    </location>
</feature>
<proteinExistence type="predicted"/>
<feature type="transmembrane region" description="Helical" evidence="10">
    <location>
        <begin position="39"/>
        <end position="56"/>
    </location>
</feature>
<feature type="transmembrane region" description="Helical" evidence="10">
    <location>
        <begin position="461"/>
        <end position="482"/>
    </location>
</feature>
<feature type="transmembrane region" description="Helical" evidence="10">
    <location>
        <begin position="140"/>
        <end position="160"/>
    </location>
</feature>
<organism evidence="13 14">
    <name type="scientific">Mortierella alpina</name>
    <name type="common">Oleaginous fungus</name>
    <name type="synonym">Mortierella renispora</name>
    <dbReference type="NCBI Taxonomy" id="64518"/>
    <lineage>
        <taxon>Eukaryota</taxon>
        <taxon>Fungi</taxon>
        <taxon>Fungi incertae sedis</taxon>
        <taxon>Mucoromycota</taxon>
        <taxon>Mortierellomycotina</taxon>
        <taxon>Mortierellomycetes</taxon>
        <taxon>Mortierellales</taxon>
        <taxon>Mortierellaceae</taxon>
        <taxon>Mortierella</taxon>
    </lineage>
</organism>
<keyword evidence="2" id="KW-0813">Transport</keyword>
<evidence type="ECO:0000256" key="5">
    <source>
        <dbReference type="ARBA" id="ARBA00022741"/>
    </source>
</evidence>
<feature type="region of interest" description="Disordered" evidence="9">
    <location>
        <begin position="333"/>
        <end position="352"/>
    </location>
</feature>
<dbReference type="InterPro" id="IPR044726">
    <property type="entry name" value="ABCC_6TM_D2"/>
</dbReference>
<evidence type="ECO:0000259" key="11">
    <source>
        <dbReference type="PROSITE" id="PS50893"/>
    </source>
</evidence>
<dbReference type="Gene3D" id="3.40.50.300">
    <property type="entry name" value="P-loop containing nucleotide triphosphate hydrolases"/>
    <property type="match status" value="2"/>
</dbReference>
<feature type="domain" description="ABC transmembrane type-1" evidence="12">
    <location>
        <begin position="1023"/>
        <end position="1292"/>
    </location>
</feature>
<dbReference type="PROSITE" id="PS50893">
    <property type="entry name" value="ABC_TRANSPORTER_2"/>
    <property type="match status" value="2"/>
</dbReference>
<dbReference type="SMART" id="SM00382">
    <property type="entry name" value="AAA"/>
    <property type="match status" value="2"/>
</dbReference>
<evidence type="ECO:0000256" key="9">
    <source>
        <dbReference type="SAM" id="MobiDB-lite"/>
    </source>
</evidence>
<dbReference type="InterPro" id="IPR044746">
    <property type="entry name" value="ABCC_6TM_D1"/>
</dbReference>
<dbReference type="CDD" id="cd18579">
    <property type="entry name" value="ABC_6TM_ABCC_D1"/>
    <property type="match status" value="1"/>
</dbReference>
<protein>
    <submittedName>
        <fullName evidence="13">Uncharacterized protein</fullName>
    </submittedName>
</protein>
<feature type="region of interest" description="Disordered" evidence="9">
    <location>
        <begin position="653"/>
        <end position="693"/>
    </location>
</feature>
<feature type="transmembrane region" description="Helical" evidence="10">
    <location>
        <begin position="1047"/>
        <end position="1073"/>
    </location>
</feature>
<dbReference type="InterPro" id="IPR003593">
    <property type="entry name" value="AAA+_ATPase"/>
</dbReference>
<dbReference type="InterPro" id="IPR056227">
    <property type="entry name" value="TMD0_ABC"/>
</dbReference>
<feature type="compositionally biased region" description="Acidic residues" evidence="9">
    <location>
        <begin position="658"/>
        <end position="673"/>
    </location>
</feature>
<feature type="transmembrane region" description="Helical" evidence="10">
    <location>
        <begin position="1127"/>
        <end position="1144"/>
    </location>
</feature>
<feature type="transmembrane region" description="Helical" evidence="10">
    <location>
        <begin position="172"/>
        <end position="189"/>
    </location>
</feature>
<dbReference type="EMBL" id="JAAAHY010000085">
    <property type="protein sequence ID" value="KAF9967324.1"/>
    <property type="molecule type" value="Genomic_DNA"/>
</dbReference>
<feature type="transmembrane region" description="Helical" evidence="10">
    <location>
        <begin position="107"/>
        <end position="128"/>
    </location>
</feature>
<keyword evidence="14" id="KW-1185">Reference proteome</keyword>
<feature type="compositionally biased region" description="Basic and acidic residues" evidence="9">
    <location>
        <begin position="337"/>
        <end position="352"/>
    </location>
</feature>
<dbReference type="CDD" id="cd03244">
    <property type="entry name" value="ABCC_MRP_domain2"/>
    <property type="match status" value="1"/>
</dbReference>
<evidence type="ECO:0000256" key="3">
    <source>
        <dbReference type="ARBA" id="ARBA00022692"/>
    </source>
</evidence>
<dbReference type="SUPFAM" id="SSF90123">
    <property type="entry name" value="ABC transporter transmembrane region"/>
    <property type="match status" value="2"/>
</dbReference>
<dbReference type="PROSITE" id="PS00211">
    <property type="entry name" value="ABC_TRANSPORTER_1"/>
    <property type="match status" value="2"/>
</dbReference>
<dbReference type="InterPro" id="IPR017871">
    <property type="entry name" value="ABC_transporter-like_CS"/>
</dbReference>
<evidence type="ECO:0000256" key="2">
    <source>
        <dbReference type="ARBA" id="ARBA00022448"/>
    </source>
</evidence>
<feature type="transmembrane region" description="Helical" evidence="10">
    <location>
        <begin position="77"/>
        <end position="95"/>
    </location>
</feature>
<dbReference type="CDD" id="cd18580">
    <property type="entry name" value="ABC_6TM_ABCC_D2"/>
    <property type="match status" value="1"/>
</dbReference>
<evidence type="ECO:0000313" key="14">
    <source>
        <dbReference type="Proteomes" id="UP000738359"/>
    </source>
</evidence>
<evidence type="ECO:0000256" key="6">
    <source>
        <dbReference type="ARBA" id="ARBA00022840"/>
    </source>
</evidence>
<dbReference type="InterPro" id="IPR011527">
    <property type="entry name" value="ABC1_TM_dom"/>
</dbReference>
<dbReference type="InterPro" id="IPR050173">
    <property type="entry name" value="ABC_transporter_C-like"/>
</dbReference>
<gene>
    <name evidence="13" type="ORF">BGZ70_009949</name>
</gene>
<dbReference type="FunFam" id="3.40.50.300:FF:000997">
    <property type="entry name" value="Multidrug resistance-associated protein 1"/>
    <property type="match status" value="1"/>
</dbReference>
<dbReference type="PROSITE" id="PS50929">
    <property type="entry name" value="ABC_TM1F"/>
    <property type="match status" value="2"/>
</dbReference>
<evidence type="ECO:0000256" key="1">
    <source>
        <dbReference type="ARBA" id="ARBA00004128"/>
    </source>
</evidence>
<dbReference type="GO" id="GO:0140359">
    <property type="term" value="F:ABC-type transporter activity"/>
    <property type="evidence" value="ECO:0007669"/>
    <property type="project" value="InterPro"/>
</dbReference>
<feature type="transmembrane region" description="Helical" evidence="10">
    <location>
        <begin position="356"/>
        <end position="378"/>
    </location>
</feature>
<feature type="transmembrane region" description="Helical" evidence="10">
    <location>
        <begin position="1150"/>
        <end position="1171"/>
    </location>
</feature>
<evidence type="ECO:0000256" key="10">
    <source>
        <dbReference type="SAM" id="Phobius"/>
    </source>
</evidence>
<dbReference type="FunFam" id="3.40.50.300:FF:000163">
    <property type="entry name" value="Multidrug resistance-associated protein member 4"/>
    <property type="match status" value="1"/>
</dbReference>
<dbReference type="GO" id="GO:0005524">
    <property type="term" value="F:ATP binding"/>
    <property type="evidence" value="ECO:0007669"/>
    <property type="project" value="UniProtKB-KW"/>
</dbReference>
<comment type="caution">
    <text evidence="13">The sequence shown here is derived from an EMBL/GenBank/DDBJ whole genome shotgun (WGS) entry which is preliminary data.</text>
</comment>
<comment type="subcellular location">
    <subcellularLocation>
        <location evidence="1">Vacuole membrane</location>
        <topology evidence="1">Multi-pass membrane protein</topology>
    </subcellularLocation>
</comment>
<name>A0A9P6JCV6_MORAP</name>
<keyword evidence="4" id="KW-0677">Repeat</keyword>
<dbReference type="PANTHER" id="PTHR24223:SF443">
    <property type="entry name" value="MULTIDRUG-RESISTANCE LIKE PROTEIN 1, ISOFORM I"/>
    <property type="match status" value="1"/>
</dbReference>
<dbReference type="CDD" id="cd03250">
    <property type="entry name" value="ABCC_MRP_domain1"/>
    <property type="match status" value="1"/>
</dbReference>
<feature type="domain" description="ABC transmembrane type-1" evidence="12">
    <location>
        <begin position="313"/>
        <end position="603"/>
    </location>
</feature>
<feature type="domain" description="ABC transporter" evidence="11">
    <location>
        <begin position="685"/>
        <end position="907"/>
    </location>
</feature>
<dbReference type="GO" id="GO:0000329">
    <property type="term" value="C:fungal-type vacuole membrane"/>
    <property type="evidence" value="ECO:0007669"/>
    <property type="project" value="UniProtKB-ARBA"/>
</dbReference>
<keyword evidence="5" id="KW-0547">Nucleotide-binding</keyword>
<evidence type="ECO:0000256" key="8">
    <source>
        <dbReference type="ARBA" id="ARBA00023136"/>
    </source>
</evidence>
<feature type="region of interest" description="Disordered" evidence="9">
    <location>
        <begin position="915"/>
        <end position="955"/>
    </location>
</feature>
<feature type="domain" description="ABC transporter" evidence="11">
    <location>
        <begin position="1328"/>
        <end position="1608"/>
    </location>
</feature>
<feature type="transmembrane region" description="Helical" evidence="10">
    <location>
        <begin position="1239"/>
        <end position="1257"/>
    </location>
</feature>
<dbReference type="SUPFAM" id="SSF52540">
    <property type="entry name" value="P-loop containing nucleoside triphosphate hydrolases"/>
    <property type="match status" value="3"/>
</dbReference>
<evidence type="ECO:0000313" key="13">
    <source>
        <dbReference type="EMBL" id="KAF9967324.1"/>
    </source>
</evidence>
<keyword evidence="6" id="KW-0067">ATP-binding</keyword>
<keyword evidence="3 10" id="KW-0812">Transmembrane</keyword>
<dbReference type="GO" id="GO:0016887">
    <property type="term" value="F:ATP hydrolysis activity"/>
    <property type="evidence" value="ECO:0007669"/>
    <property type="project" value="InterPro"/>
</dbReference>
<reference evidence="13" key="1">
    <citation type="journal article" date="2020" name="Fungal Divers.">
        <title>Resolving the Mortierellaceae phylogeny through synthesis of multi-gene phylogenetics and phylogenomics.</title>
        <authorList>
            <person name="Vandepol N."/>
            <person name="Liber J."/>
            <person name="Desiro A."/>
            <person name="Na H."/>
            <person name="Kennedy M."/>
            <person name="Barry K."/>
            <person name="Grigoriev I.V."/>
            <person name="Miller A.N."/>
            <person name="O'Donnell K."/>
            <person name="Stajich J.E."/>
            <person name="Bonito G."/>
        </authorList>
    </citation>
    <scope>NUCLEOTIDE SEQUENCE</scope>
    <source>
        <strain evidence="13">CK1249</strain>
    </source>
</reference>
<keyword evidence="7 10" id="KW-1133">Transmembrane helix</keyword>
<dbReference type="InterPro" id="IPR027417">
    <property type="entry name" value="P-loop_NTPase"/>
</dbReference>
<dbReference type="FunFam" id="1.20.1560.10:FF:000010">
    <property type="entry name" value="Multidrug resistance-associated ABC transporter"/>
    <property type="match status" value="1"/>
</dbReference>
<dbReference type="InterPro" id="IPR003439">
    <property type="entry name" value="ABC_transporter-like_ATP-bd"/>
</dbReference>
<dbReference type="Gene3D" id="1.20.1560.10">
    <property type="entry name" value="ABC transporter type 1, transmembrane domain"/>
    <property type="match status" value="2"/>
</dbReference>
<feature type="transmembrane region" description="Helical" evidence="10">
    <location>
        <begin position="543"/>
        <end position="567"/>
    </location>
</feature>